<comment type="caution">
    <text evidence="1">The sequence shown here is derived from an EMBL/GenBank/DDBJ whole genome shotgun (WGS) entry which is preliminary data.</text>
</comment>
<name>A0A4Y2BDH5_ARAVE</name>
<reference evidence="1 2" key="1">
    <citation type="journal article" date="2019" name="Sci. Rep.">
        <title>Orb-weaving spider Araneus ventricosus genome elucidates the spidroin gene catalogue.</title>
        <authorList>
            <person name="Kono N."/>
            <person name="Nakamura H."/>
            <person name="Ohtoshi R."/>
            <person name="Moran D.A.P."/>
            <person name="Shinohara A."/>
            <person name="Yoshida Y."/>
            <person name="Fujiwara M."/>
            <person name="Mori M."/>
            <person name="Tomita M."/>
            <person name="Arakawa K."/>
        </authorList>
    </citation>
    <scope>NUCLEOTIDE SEQUENCE [LARGE SCALE GENOMIC DNA]</scope>
</reference>
<accession>A0A4Y2BDH5</accession>
<proteinExistence type="predicted"/>
<dbReference type="EMBL" id="BGPR01235000">
    <property type="protein sequence ID" value="GBL89425.1"/>
    <property type="molecule type" value="Genomic_DNA"/>
</dbReference>
<dbReference type="Proteomes" id="UP000499080">
    <property type="component" value="Unassembled WGS sequence"/>
</dbReference>
<evidence type="ECO:0000313" key="2">
    <source>
        <dbReference type="Proteomes" id="UP000499080"/>
    </source>
</evidence>
<gene>
    <name evidence="1" type="ORF">AVEN_10758_1</name>
</gene>
<keyword evidence="2" id="KW-1185">Reference proteome</keyword>
<protein>
    <submittedName>
        <fullName evidence="1">Uncharacterized protein</fullName>
    </submittedName>
</protein>
<evidence type="ECO:0000313" key="1">
    <source>
        <dbReference type="EMBL" id="GBL89425.1"/>
    </source>
</evidence>
<organism evidence="1 2">
    <name type="scientific">Araneus ventricosus</name>
    <name type="common">Orbweaver spider</name>
    <name type="synonym">Epeira ventricosa</name>
    <dbReference type="NCBI Taxonomy" id="182803"/>
    <lineage>
        <taxon>Eukaryota</taxon>
        <taxon>Metazoa</taxon>
        <taxon>Ecdysozoa</taxon>
        <taxon>Arthropoda</taxon>
        <taxon>Chelicerata</taxon>
        <taxon>Arachnida</taxon>
        <taxon>Araneae</taxon>
        <taxon>Araneomorphae</taxon>
        <taxon>Entelegynae</taxon>
        <taxon>Araneoidea</taxon>
        <taxon>Araneidae</taxon>
        <taxon>Araneus</taxon>
    </lineage>
</organism>
<sequence length="112" mass="12768">MTSTNPTGDTRIDPISNLESAIIRFQRHDSIIMPSQSPFKKKRYLISNQRSFDSKDTTLSPCHRSLHTNRDDIVYGISDPPNPKTRLSHQAIAVFRQTKTISDLVSEILPFQ</sequence>
<dbReference type="AlphaFoldDB" id="A0A4Y2BDH5"/>